<sequence>MQWKGRRQSGNIDDRRGGGGISPGGFGRGGGGGMRGPVRAGGGSIVFLIIAALILWFGFGINPMVLFGEGNYGSGTTTTASNSGPGVQGTADETDDFVATVLADTEDVWNRRFQQAGSTYAEPTLVLFENRVQSACGIAGSATGPFYCPGDRKLYIDLSFFQQLQGQLNAPGDFAQAYVIAHEVGHHVQNLTGVMEDTDRARRGMSEAEANALSVKVELQADCYAGIWAHDSGQAGYLEDGDIEEALNAASQIGDDTLQRRSGGDVVPDSFTHGTSAQRVEWFRRGFQSGDTNQCDTFGSTI</sequence>
<organism evidence="1 2">
    <name type="scientific">Antarcticirhabdus aurantiaca</name>
    <dbReference type="NCBI Taxonomy" id="2606717"/>
    <lineage>
        <taxon>Bacteria</taxon>
        <taxon>Pseudomonadati</taxon>
        <taxon>Pseudomonadota</taxon>
        <taxon>Alphaproteobacteria</taxon>
        <taxon>Hyphomicrobiales</taxon>
        <taxon>Aurantimonadaceae</taxon>
        <taxon>Antarcticirhabdus</taxon>
    </lineage>
</organism>
<reference evidence="1" key="1">
    <citation type="submission" date="2022-11" db="EMBL/GenBank/DDBJ databases">
        <title>beta-Carotene-producing bacterium, Jeongeuplla avenae sp. nov., alleviates the salt stress of Arabidopsis seedlings.</title>
        <authorList>
            <person name="Jiang L."/>
            <person name="Lee J."/>
        </authorList>
    </citation>
    <scope>NUCLEOTIDE SEQUENCE</scope>
    <source>
        <strain evidence="1">DY_R2A_6</strain>
    </source>
</reference>
<gene>
    <name evidence="1" type="ORF">OXU80_06120</name>
</gene>
<evidence type="ECO:0000313" key="1">
    <source>
        <dbReference type="EMBL" id="WAJ29795.1"/>
    </source>
</evidence>
<name>A0ACD4NSZ1_9HYPH</name>
<dbReference type="Proteomes" id="UP001163223">
    <property type="component" value="Chromosome"/>
</dbReference>
<evidence type="ECO:0000313" key="2">
    <source>
        <dbReference type="Proteomes" id="UP001163223"/>
    </source>
</evidence>
<dbReference type="EMBL" id="CP113520">
    <property type="protein sequence ID" value="WAJ29795.1"/>
    <property type="molecule type" value="Genomic_DNA"/>
</dbReference>
<proteinExistence type="predicted"/>
<keyword evidence="2" id="KW-1185">Reference proteome</keyword>
<accession>A0ACD4NSZ1</accession>
<protein>
    <submittedName>
        <fullName evidence="1">Zinc metallopeptidase</fullName>
    </submittedName>
</protein>